<dbReference type="SUPFAM" id="SSF142433">
    <property type="entry name" value="CinA-like"/>
    <property type="match status" value="1"/>
</dbReference>
<name>A0A922TND1_9LACO</name>
<dbReference type="PIRSF" id="PIRSF006728">
    <property type="entry name" value="CinA"/>
    <property type="match status" value="1"/>
</dbReference>
<feature type="domain" description="MoaB/Mog" evidence="2">
    <location>
        <begin position="7"/>
        <end position="174"/>
    </location>
</feature>
<evidence type="ECO:0000256" key="1">
    <source>
        <dbReference type="HAMAP-Rule" id="MF_00226"/>
    </source>
</evidence>
<dbReference type="InterPro" id="IPR036425">
    <property type="entry name" value="MoaB/Mog-like_dom_sf"/>
</dbReference>
<dbReference type="InterPro" id="IPR036653">
    <property type="entry name" value="CinA-like_C"/>
</dbReference>
<dbReference type="InterPro" id="IPR001453">
    <property type="entry name" value="MoaB/Mog_dom"/>
</dbReference>
<reference evidence="3 4" key="1">
    <citation type="journal article" date="2015" name="Genome Announc.">
        <title>Expanding the biotechnology potential of lactobacilli through comparative genomics of 213 strains and associated genera.</title>
        <authorList>
            <person name="Sun Z."/>
            <person name="Harris H.M."/>
            <person name="McCann A."/>
            <person name="Guo C."/>
            <person name="Argimon S."/>
            <person name="Zhang W."/>
            <person name="Yang X."/>
            <person name="Jeffery I.B."/>
            <person name="Cooney J.C."/>
            <person name="Kagawa T.F."/>
            <person name="Liu W."/>
            <person name="Song Y."/>
            <person name="Salvetti E."/>
            <person name="Wrobel A."/>
            <person name="Rasinkangas P."/>
            <person name="Parkhill J."/>
            <person name="Rea M.C."/>
            <person name="O'Sullivan O."/>
            <person name="Ritari J."/>
            <person name="Douillard F.P."/>
            <person name="Paul Ross R."/>
            <person name="Yang R."/>
            <person name="Briner A.E."/>
            <person name="Felis G.E."/>
            <person name="de Vos W.M."/>
            <person name="Barrangou R."/>
            <person name="Klaenhammer T.R."/>
            <person name="Caufield P.W."/>
            <person name="Cui Y."/>
            <person name="Zhang H."/>
            <person name="O'Toole P.W."/>
        </authorList>
    </citation>
    <scope>NUCLEOTIDE SEQUENCE [LARGE SCALE GENOMIC DNA]</scope>
    <source>
        <strain evidence="3 4">DSM 8475</strain>
    </source>
</reference>
<gene>
    <name evidence="1" type="primary">cinA</name>
    <name evidence="3" type="ORF">FD34_GL000093</name>
</gene>
<evidence type="ECO:0000313" key="4">
    <source>
        <dbReference type="Proteomes" id="UP000051085"/>
    </source>
</evidence>
<evidence type="ECO:0000313" key="3">
    <source>
        <dbReference type="EMBL" id="KRM36390.1"/>
    </source>
</evidence>
<dbReference type="Gene3D" id="3.40.980.10">
    <property type="entry name" value="MoaB/Mog-like domain"/>
    <property type="match status" value="1"/>
</dbReference>
<dbReference type="InterPro" id="IPR008136">
    <property type="entry name" value="CinA_C"/>
</dbReference>
<dbReference type="InterPro" id="IPR041424">
    <property type="entry name" value="CinA_KH"/>
</dbReference>
<dbReference type="Proteomes" id="UP000051085">
    <property type="component" value="Unassembled WGS sequence"/>
</dbReference>
<accession>A0A922TND1</accession>
<dbReference type="NCBIfam" id="NF001813">
    <property type="entry name" value="PRK00549.1"/>
    <property type="match status" value="1"/>
</dbReference>
<dbReference type="NCBIfam" id="TIGR00200">
    <property type="entry name" value="cinA_nterm"/>
    <property type="match status" value="1"/>
</dbReference>
<dbReference type="PANTHER" id="PTHR13939">
    <property type="entry name" value="NICOTINAMIDE-NUCLEOTIDE AMIDOHYDROLASE PNCC"/>
    <property type="match status" value="1"/>
</dbReference>
<dbReference type="Pfam" id="PF02464">
    <property type="entry name" value="CinA"/>
    <property type="match status" value="1"/>
</dbReference>
<evidence type="ECO:0000259" key="2">
    <source>
        <dbReference type="SMART" id="SM00852"/>
    </source>
</evidence>
<dbReference type="Pfam" id="PF00994">
    <property type="entry name" value="MoCF_biosynth"/>
    <property type="match status" value="1"/>
</dbReference>
<dbReference type="NCBIfam" id="TIGR00199">
    <property type="entry name" value="PncC_domain"/>
    <property type="match status" value="1"/>
</dbReference>
<dbReference type="Pfam" id="PF18146">
    <property type="entry name" value="CinA_KH"/>
    <property type="match status" value="1"/>
</dbReference>
<dbReference type="Gene3D" id="3.30.70.2860">
    <property type="match status" value="1"/>
</dbReference>
<organism evidence="3 4">
    <name type="scientific">Limosilactobacillus pontis DSM 8475</name>
    <dbReference type="NCBI Taxonomy" id="1423794"/>
    <lineage>
        <taxon>Bacteria</taxon>
        <taxon>Bacillati</taxon>
        <taxon>Bacillota</taxon>
        <taxon>Bacilli</taxon>
        <taxon>Lactobacillales</taxon>
        <taxon>Lactobacillaceae</taxon>
        <taxon>Limosilactobacillus</taxon>
    </lineage>
</organism>
<dbReference type="InterPro" id="IPR008135">
    <property type="entry name" value="Competence-induced_CinA"/>
</dbReference>
<sequence length="418" mass="45061">MDKMDAEIISVGTEIVLGQIVNTNAPFLARQLGTLGITADRQLAIPDRQELMVASIRTAWQRSPLVFVCGGLGPTADDVTLAAVAQALGVKLTVDSDHWQWIQGTFAQRHQPMMPENIQQAKCLTGGEPLANSVGLALGSWYEHDGHRLVVLPGPPREFVPMVTGEVMPRLAKIVGQRVQITSRTLNFFGRSESQLMDEIADVTADLSGVMITSYVQSDAIQVRMTVRNQPRAAANHLLDTAQALIVKEEAPYFFGVGDDCRLAAVVVDQLRDRGWRLTAAESLTGGMFQSTICSVPGASNVFDGGFVTYAARAKEELLGIDHQVIAEHGVVSAQTAAQMAERSRQRLGVQVGLGFTGVAGPDSLEGQPAGTVWVGLAISGQPTTTRLLHLGAYRGRQAVRQRSVQAGLQMLYRALQK</sequence>
<comment type="similarity">
    <text evidence="1">Belongs to the CinA family.</text>
</comment>
<dbReference type="PANTHER" id="PTHR13939:SF0">
    <property type="entry name" value="NMN AMIDOHYDROLASE-LIKE PROTEIN YFAY"/>
    <property type="match status" value="1"/>
</dbReference>
<dbReference type="SUPFAM" id="SSF53218">
    <property type="entry name" value="Molybdenum cofactor biosynthesis proteins"/>
    <property type="match status" value="1"/>
</dbReference>
<proteinExistence type="inferred from homology"/>
<dbReference type="SMART" id="SM00852">
    <property type="entry name" value="MoCF_biosynth"/>
    <property type="match status" value="1"/>
</dbReference>
<dbReference type="CDD" id="cd00885">
    <property type="entry name" value="cinA"/>
    <property type="match status" value="1"/>
</dbReference>
<dbReference type="AlphaFoldDB" id="A0A922TND1"/>
<dbReference type="InterPro" id="IPR050101">
    <property type="entry name" value="CinA"/>
</dbReference>
<comment type="caution">
    <text evidence="3">The sequence shown here is derived from an EMBL/GenBank/DDBJ whole genome shotgun (WGS) entry which is preliminary data.</text>
</comment>
<dbReference type="EMBL" id="AZGO01000049">
    <property type="protein sequence ID" value="KRM36390.1"/>
    <property type="molecule type" value="Genomic_DNA"/>
</dbReference>
<protein>
    <recommendedName>
        <fullName evidence="1">Putative competence-damage inducible protein</fullName>
    </recommendedName>
</protein>
<dbReference type="HAMAP" id="MF_00226_B">
    <property type="entry name" value="CinA_B"/>
    <property type="match status" value="1"/>
</dbReference>
<dbReference type="Gene3D" id="3.90.950.20">
    <property type="entry name" value="CinA-like"/>
    <property type="match status" value="1"/>
</dbReference>